<organism evidence="2 3">
    <name type="scientific">Halobaculum roseum</name>
    <dbReference type="NCBI Taxonomy" id="2175149"/>
    <lineage>
        <taxon>Archaea</taxon>
        <taxon>Methanobacteriati</taxon>
        <taxon>Methanobacteriota</taxon>
        <taxon>Stenosarchaea group</taxon>
        <taxon>Halobacteria</taxon>
        <taxon>Halobacteriales</taxon>
        <taxon>Haloferacaceae</taxon>
        <taxon>Halobaculum</taxon>
    </lineage>
</organism>
<dbReference type="AlphaFoldDB" id="A0ABD5MN55"/>
<evidence type="ECO:0000259" key="1">
    <source>
        <dbReference type="Pfam" id="PF00248"/>
    </source>
</evidence>
<dbReference type="PRINTS" id="PR00069">
    <property type="entry name" value="ALDKETRDTASE"/>
</dbReference>
<dbReference type="InterPro" id="IPR018170">
    <property type="entry name" value="Aldo/ket_reductase_CS"/>
</dbReference>
<dbReference type="PANTHER" id="PTHR11732">
    <property type="entry name" value="ALDO/KETO REDUCTASE"/>
    <property type="match status" value="1"/>
</dbReference>
<dbReference type="EMBL" id="JBHMAJ010000007">
    <property type="protein sequence ID" value="MFB9824778.1"/>
    <property type="molecule type" value="Genomic_DNA"/>
</dbReference>
<dbReference type="PIRSF" id="PIRSF000097">
    <property type="entry name" value="AKR"/>
    <property type="match status" value="1"/>
</dbReference>
<gene>
    <name evidence="2" type="ORF">ACFFOL_11450</name>
</gene>
<reference evidence="2" key="1">
    <citation type="submission" date="2024-09" db="EMBL/GenBank/DDBJ databases">
        <authorList>
            <person name="Sun Q."/>
        </authorList>
    </citation>
    <scope>NUCLEOTIDE SEQUENCE [LARGE SCALE GENOMIC DNA]</scope>
    <source>
        <strain evidence="2">JCM 31273</strain>
    </source>
</reference>
<dbReference type="Pfam" id="PF00248">
    <property type="entry name" value="Aldo_ket_red"/>
    <property type="match status" value="1"/>
</dbReference>
<dbReference type="Proteomes" id="UP001589595">
    <property type="component" value="Unassembled WGS sequence"/>
</dbReference>
<sequence>MNTDLDLPPVGLGTMGLDGDEGARAVETALDVGYRHLDTAQVYENEATVGAGLAAALDDGVVAREDVTVATKTWIDRLAPEDVRPSTEASLDRLGLDAVDLLYVHRPKGGYDPAGTLAAFDALVDDGLVGHVGVSNFELDELDEAIDLLDAPLSGHQTEYHPLFRRPALREHAVDHGYALVAYSPLAGGRVREVEAVRAVAEKHDATPEAASIAWLTDKEGVATIPKATSERHLRANLAAADLDLDPEDHDRIDGIEREEELFPE</sequence>
<dbReference type="Gene3D" id="3.20.20.100">
    <property type="entry name" value="NADP-dependent oxidoreductase domain"/>
    <property type="match status" value="1"/>
</dbReference>
<dbReference type="InterPro" id="IPR020471">
    <property type="entry name" value="AKR"/>
</dbReference>
<comment type="caution">
    <text evidence="2">The sequence shown here is derived from an EMBL/GenBank/DDBJ whole genome shotgun (WGS) entry which is preliminary data.</text>
</comment>
<keyword evidence="3" id="KW-1185">Reference proteome</keyword>
<dbReference type="RefSeq" id="WP_222923169.1">
    <property type="nucleotide sequence ID" value="NZ_CP082286.1"/>
</dbReference>
<evidence type="ECO:0000313" key="2">
    <source>
        <dbReference type="EMBL" id="MFB9824778.1"/>
    </source>
</evidence>
<proteinExistence type="predicted"/>
<name>A0ABD5MN55_9EURY</name>
<protein>
    <submittedName>
        <fullName evidence="2">Aldo/keto reductase</fullName>
    </submittedName>
</protein>
<accession>A0ABD5MN55</accession>
<evidence type="ECO:0000313" key="3">
    <source>
        <dbReference type="Proteomes" id="UP001589595"/>
    </source>
</evidence>
<dbReference type="SUPFAM" id="SSF51430">
    <property type="entry name" value="NAD(P)-linked oxidoreductase"/>
    <property type="match status" value="1"/>
</dbReference>
<dbReference type="InterPro" id="IPR036812">
    <property type="entry name" value="NAD(P)_OxRdtase_dom_sf"/>
</dbReference>
<feature type="domain" description="NADP-dependent oxidoreductase" evidence="1">
    <location>
        <begin position="10"/>
        <end position="257"/>
    </location>
</feature>
<dbReference type="InterPro" id="IPR023210">
    <property type="entry name" value="NADP_OxRdtase_dom"/>
</dbReference>
<dbReference type="GeneID" id="67210584"/>
<dbReference type="PROSITE" id="PS00798">
    <property type="entry name" value="ALDOKETO_REDUCTASE_1"/>
    <property type="match status" value="1"/>
</dbReference>